<evidence type="ECO:0000313" key="1">
    <source>
        <dbReference type="EMBL" id="EHP68000.1"/>
    </source>
</evidence>
<protein>
    <submittedName>
        <fullName evidence="1">Uncharacterized protein</fullName>
    </submittedName>
</protein>
<dbReference type="Proteomes" id="UP000003980">
    <property type="component" value="Unassembled WGS sequence"/>
</dbReference>
<dbReference type="RefSeq" id="WP_009073979.1">
    <property type="nucleotide sequence ID" value="NZ_JH597770.1"/>
</dbReference>
<name>H2C774_9CREN</name>
<dbReference type="HOGENOM" id="CLU_2857159_0_0_2"/>
<keyword evidence="2" id="KW-1185">Reference proteome</keyword>
<accession>H2C774</accession>
<dbReference type="EMBL" id="JH597770">
    <property type="protein sequence ID" value="EHP68000.1"/>
    <property type="molecule type" value="Genomic_DNA"/>
</dbReference>
<organism evidence="1 2">
    <name type="scientific">Metallosphaera yellowstonensis MK1</name>
    <dbReference type="NCBI Taxonomy" id="671065"/>
    <lineage>
        <taxon>Archaea</taxon>
        <taxon>Thermoproteota</taxon>
        <taxon>Thermoprotei</taxon>
        <taxon>Sulfolobales</taxon>
        <taxon>Sulfolobaceae</taxon>
        <taxon>Metallosphaera</taxon>
    </lineage>
</organism>
<reference evidence="1 2" key="1">
    <citation type="submission" date="2012-01" db="EMBL/GenBank/DDBJ databases">
        <title>Improved High-Quality Draft sequence of Metallosphaera yellowstonensis MK1.</title>
        <authorList>
            <consortium name="US DOE Joint Genome Institute"/>
            <person name="Lucas S."/>
            <person name="Han J."/>
            <person name="Cheng J.-F."/>
            <person name="Goodwin L."/>
            <person name="Pitluck S."/>
            <person name="Peters L."/>
            <person name="Teshima H."/>
            <person name="Detter J.C."/>
            <person name="Han C."/>
            <person name="Tapia R."/>
            <person name="Land M."/>
            <person name="Hauser L."/>
            <person name="Kyrpides N."/>
            <person name="Kozubal M."/>
            <person name="Macur R.E."/>
            <person name="Jay Z."/>
            <person name="Inskeep W."/>
            <person name="Woyke T."/>
        </authorList>
    </citation>
    <scope>NUCLEOTIDE SEQUENCE [LARGE SCALE GENOMIC DNA]</scope>
    <source>
        <strain evidence="1 2">MK1</strain>
    </source>
</reference>
<dbReference type="OrthoDB" id="43045at2157"/>
<sequence length="64" mass="7478">MFGGLSRSAQGVKGKARIFDELWTFLKVRRGQGRNVWASLVDWVPFFTVGDRDYELYRLPVTPW</sequence>
<proteinExistence type="predicted"/>
<dbReference type="AlphaFoldDB" id="H2C774"/>
<evidence type="ECO:0000313" key="2">
    <source>
        <dbReference type="Proteomes" id="UP000003980"/>
    </source>
</evidence>
<gene>
    <name evidence="1" type="ORF">MetMK1DRAFT_00024230</name>
</gene>